<dbReference type="Pfam" id="PF12675">
    <property type="entry name" value="DUF3795"/>
    <property type="match status" value="1"/>
</dbReference>
<reference evidence="1" key="1">
    <citation type="submission" date="2019-04" db="EMBL/GenBank/DDBJ databases">
        <title>Evolution of Biomass-Degrading Anaerobic Consortia Revealed by Metagenomics.</title>
        <authorList>
            <person name="Peng X."/>
        </authorList>
    </citation>
    <scope>NUCLEOTIDE SEQUENCE</scope>
    <source>
        <strain evidence="1">SIG14</strain>
    </source>
</reference>
<organism evidence="1 2">
    <name type="scientific">Methanobrevibacter olleyae</name>
    <dbReference type="NCBI Taxonomy" id="294671"/>
    <lineage>
        <taxon>Archaea</taxon>
        <taxon>Methanobacteriati</taxon>
        <taxon>Methanobacteriota</taxon>
        <taxon>Methanomada group</taxon>
        <taxon>Methanobacteria</taxon>
        <taxon>Methanobacteriales</taxon>
        <taxon>Methanobacteriaceae</taxon>
        <taxon>Methanobrevibacter</taxon>
    </lineage>
</organism>
<evidence type="ECO:0000313" key="1">
    <source>
        <dbReference type="EMBL" id="MBE6512687.1"/>
    </source>
</evidence>
<proteinExistence type="predicted"/>
<dbReference type="InterPro" id="IPR024227">
    <property type="entry name" value="DUF3795"/>
</dbReference>
<protein>
    <submittedName>
        <fullName evidence="1">DUF3795 domain-containing protein</fullName>
    </submittedName>
</protein>
<sequence>MNEFIAYCGLDCESCEARIATANDDNELREKVSKLWSELNGVEISPEMINCVGCRIDGVKTPFCDSICPIRQCASARKYETCTDCVELDECEKVGMIHKNNSDALKNLKNLK</sequence>
<accession>A0A8T3VPP8</accession>
<dbReference type="Proteomes" id="UP000732619">
    <property type="component" value="Unassembled WGS sequence"/>
</dbReference>
<gene>
    <name evidence="1" type="ORF">E7Z75_06060</name>
</gene>
<evidence type="ECO:0000313" key="2">
    <source>
        <dbReference type="Proteomes" id="UP000732619"/>
    </source>
</evidence>
<dbReference type="EMBL" id="SUTG01000026">
    <property type="protein sequence ID" value="MBE6512687.1"/>
    <property type="molecule type" value="Genomic_DNA"/>
</dbReference>
<name>A0A8T3VPP8_METOL</name>
<comment type="caution">
    <text evidence="1">The sequence shown here is derived from an EMBL/GenBank/DDBJ whole genome shotgun (WGS) entry which is preliminary data.</text>
</comment>
<dbReference type="AlphaFoldDB" id="A0A8T3VPP8"/>